<keyword evidence="12" id="KW-0902">Two-component regulatory system</keyword>
<dbReference type="SMART" id="SM01079">
    <property type="entry name" value="CHASE"/>
    <property type="match status" value="1"/>
</dbReference>
<dbReference type="Gene3D" id="3.30.565.10">
    <property type="entry name" value="Histidine kinase-like ATPase, C-terminal domain"/>
    <property type="match status" value="1"/>
</dbReference>
<proteinExistence type="predicted"/>
<dbReference type="GO" id="GO:0009927">
    <property type="term" value="F:histidine phosphotransfer kinase activity"/>
    <property type="evidence" value="ECO:0007669"/>
    <property type="project" value="TreeGrafter"/>
</dbReference>
<dbReference type="Pfam" id="PF02518">
    <property type="entry name" value="HATPase_c"/>
    <property type="match status" value="1"/>
</dbReference>
<dbReference type="EC" id="2.7.13.3" evidence="3"/>
<dbReference type="InterPro" id="IPR013656">
    <property type="entry name" value="PAS_4"/>
</dbReference>
<dbReference type="PANTHER" id="PTHR43047:SF72">
    <property type="entry name" value="OSMOSENSING HISTIDINE PROTEIN KINASE SLN1"/>
    <property type="match status" value="1"/>
</dbReference>
<dbReference type="SUPFAM" id="SSF47384">
    <property type="entry name" value="Homodimeric domain of signal transducing histidine kinase"/>
    <property type="match status" value="1"/>
</dbReference>
<feature type="domain" description="PAS" evidence="16">
    <location>
        <begin position="326"/>
        <end position="396"/>
    </location>
</feature>
<dbReference type="InterPro" id="IPR036890">
    <property type="entry name" value="HATPase_C_sf"/>
</dbReference>
<evidence type="ECO:0000313" key="20">
    <source>
        <dbReference type="Proteomes" id="UP000476030"/>
    </source>
</evidence>
<evidence type="ECO:0000256" key="5">
    <source>
        <dbReference type="ARBA" id="ARBA00022553"/>
    </source>
</evidence>
<dbReference type="FunFam" id="1.10.287.130:FF:000038">
    <property type="entry name" value="Sensory transduction histidine kinase"/>
    <property type="match status" value="1"/>
</dbReference>
<feature type="transmembrane region" description="Helical" evidence="14">
    <location>
        <begin position="297"/>
        <end position="318"/>
    </location>
</feature>
<evidence type="ECO:0000256" key="2">
    <source>
        <dbReference type="ARBA" id="ARBA00004236"/>
    </source>
</evidence>
<evidence type="ECO:0000256" key="13">
    <source>
        <dbReference type="ARBA" id="ARBA00023136"/>
    </source>
</evidence>
<dbReference type="Gene3D" id="3.30.450.350">
    <property type="entry name" value="CHASE domain"/>
    <property type="match status" value="1"/>
</dbReference>
<dbReference type="EMBL" id="WTUW01000009">
    <property type="protein sequence ID" value="MZR32001.1"/>
    <property type="molecule type" value="Genomic_DNA"/>
</dbReference>
<dbReference type="SUPFAM" id="SSF55874">
    <property type="entry name" value="ATPase domain of HSP90 chaperone/DNA topoisomerase II/histidine kinase"/>
    <property type="match status" value="1"/>
</dbReference>
<comment type="subcellular location">
    <subcellularLocation>
        <location evidence="2">Cell membrane</location>
    </subcellularLocation>
</comment>
<keyword evidence="7 14" id="KW-0812">Transmembrane</keyword>
<dbReference type="InterPro" id="IPR003661">
    <property type="entry name" value="HisK_dim/P_dom"/>
</dbReference>
<sequence length="694" mass="77143">MCPAGLKKPELKNDCLGFVKDMFTRLRGMKRRIDRDSFHRFVNRLPRYTIGVPIAIGLAMILLVVTAWVMTPTDYTQGHVTEARSDLGNFAARLESHISTRLAIGRQIRNSLTNGQIRTREDFLTQASYMHDIFRDFQAINWVDSMGVIRWVSPLKGNEAALNLDVSTLPLPAATLAAAERTGRLQITPPGQLTQGGDGFVAYIPVVRMERLTGFVNIVFRTEPLIREAMPDGLLKKYNVMIQDKTRRVFGTIDTLAGWDDDSVLHKWIVIGNRVWTISLLPTAETIAAHASLVDEIVLITLILLSVAIAYLIHLAMVRQLRIKASDKLFRTFIENSPSAIIIKDIEGAYLHANSKWHEWFNPAGRDIKGRNASDFFPADYTKLVMEQEKQIIEEKRMVEQEYISPTVQQGPRPTFAQMFPILDDEGAVIAVGGSITDISTNKKTEEALRNALMKAEEANLAKSKFLATMSHELRTPLNAIIGFSDILIGQYFGPVGNRKYTEYAEDINHSGRHLLSLINEVLDISAIELGKRELVLEPVSIRDLLTECVKSVRHRAANQGIMVALVANGSLPNIYADETALRQIFLNLLTNAIKFSYPGDKISITATVTDKNVSIAVKDTGEGIKKEQLPHITQPFVKGNSTSHITSEGVGLGLSIVKSFVAAHNGQLHIESEVGRGTTVTVTFPKETDRQVA</sequence>
<dbReference type="AlphaFoldDB" id="A0A6L8WAB1"/>
<dbReference type="NCBIfam" id="TIGR00229">
    <property type="entry name" value="sensory_box"/>
    <property type="match status" value="1"/>
</dbReference>
<dbReference type="InterPro" id="IPR003594">
    <property type="entry name" value="HATPase_dom"/>
</dbReference>
<feature type="domain" description="CHASE" evidence="18">
    <location>
        <begin position="148"/>
        <end position="226"/>
    </location>
</feature>
<dbReference type="GO" id="GO:0005524">
    <property type="term" value="F:ATP binding"/>
    <property type="evidence" value="ECO:0007669"/>
    <property type="project" value="UniProtKB-KW"/>
</dbReference>
<keyword evidence="20" id="KW-1185">Reference proteome</keyword>
<dbReference type="PROSITE" id="PS50112">
    <property type="entry name" value="PAS"/>
    <property type="match status" value="1"/>
</dbReference>
<evidence type="ECO:0000256" key="3">
    <source>
        <dbReference type="ARBA" id="ARBA00012438"/>
    </source>
</evidence>
<feature type="domain" description="Histidine kinase" evidence="15">
    <location>
        <begin position="469"/>
        <end position="689"/>
    </location>
</feature>
<dbReference type="PRINTS" id="PR00344">
    <property type="entry name" value="BCTRLSENSOR"/>
</dbReference>
<dbReference type="FunFam" id="3.30.565.10:FF:000023">
    <property type="entry name" value="PAS domain-containing sensor histidine kinase"/>
    <property type="match status" value="1"/>
</dbReference>
<dbReference type="Pfam" id="PF03924">
    <property type="entry name" value="CHASE"/>
    <property type="match status" value="1"/>
</dbReference>
<evidence type="ECO:0000259" key="18">
    <source>
        <dbReference type="PROSITE" id="PS50839"/>
    </source>
</evidence>
<dbReference type="Gene3D" id="3.30.450.20">
    <property type="entry name" value="PAS domain"/>
    <property type="match status" value="1"/>
</dbReference>
<keyword evidence="9" id="KW-0418">Kinase</keyword>
<reference evidence="19 20" key="1">
    <citation type="submission" date="2019-12" db="EMBL/GenBank/DDBJ databases">
        <title>Snethiella sp. nov. sp. isolated from sea sand.</title>
        <authorList>
            <person name="Kim J."/>
            <person name="Jeong S.E."/>
            <person name="Jung H.S."/>
            <person name="Jeon C.O."/>
        </authorList>
    </citation>
    <scope>NUCLEOTIDE SEQUENCE [LARGE SCALE GENOMIC DNA]</scope>
    <source>
        <strain evidence="19 20">DP05</strain>
    </source>
</reference>
<dbReference type="InterPro" id="IPR035965">
    <property type="entry name" value="PAS-like_dom_sf"/>
</dbReference>
<dbReference type="PROSITE" id="PS50839">
    <property type="entry name" value="CHASE"/>
    <property type="match status" value="1"/>
</dbReference>
<dbReference type="InterPro" id="IPR005467">
    <property type="entry name" value="His_kinase_dom"/>
</dbReference>
<organism evidence="19 20">
    <name type="scientific">Sneathiella litorea</name>
    <dbReference type="NCBI Taxonomy" id="2606216"/>
    <lineage>
        <taxon>Bacteria</taxon>
        <taxon>Pseudomonadati</taxon>
        <taxon>Pseudomonadota</taxon>
        <taxon>Alphaproteobacteria</taxon>
        <taxon>Sneathiellales</taxon>
        <taxon>Sneathiellaceae</taxon>
        <taxon>Sneathiella</taxon>
    </lineage>
</organism>
<feature type="domain" description="PAC" evidence="17">
    <location>
        <begin position="397"/>
        <end position="451"/>
    </location>
</feature>
<dbReference type="GO" id="GO:0005886">
    <property type="term" value="C:plasma membrane"/>
    <property type="evidence" value="ECO:0007669"/>
    <property type="project" value="UniProtKB-SubCell"/>
</dbReference>
<keyword evidence="5" id="KW-0597">Phosphoprotein</keyword>
<feature type="transmembrane region" description="Helical" evidence="14">
    <location>
        <begin position="48"/>
        <end position="70"/>
    </location>
</feature>
<dbReference type="Gene3D" id="1.10.287.130">
    <property type="match status" value="1"/>
</dbReference>
<comment type="catalytic activity">
    <reaction evidence="1">
        <text>ATP + protein L-histidine = ADP + protein N-phospho-L-histidine.</text>
        <dbReference type="EC" id="2.7.13.3"/>
    </reaction>
</comment>
<gene>
    <name evidence="19" type="ORF">GQE98_15285</name>
</gene>
<dbReference type="InterPro" id="IPR000700">
    <property type="entry name" value="PAS-assoc_C"/>
</dbReference>
<evidence type="ECO:0000256" key="14">
    <source>
        <dbReference type="SAM" id="Phobius"/>
    </source>
</evidence>
<evidence type="ECO:0000256" key="7">
    <source>
        <dbReference type="ARBA" id="ARBA00022692"/>
    </source>
</evidence>
<dbReference type="SMART" id="SM00387">
    <property type="entry name" value="HATPase_c"/>
    <property type="match status" value="1"/>
</dbReference>
<name>A0A6L8WAB1_9PROT</name>
<keyword evidence="13 14" id="KW-0472">Membrane</keyword>
<dbReference type="PROSITE" id="PS50109">
    <property type="entry name" value="HIS_KIN"/>
    <property type="match status" value="1"/>
</dbReference>
<dbReference type="InterPro" id="IPR042240">
    <property type="entry name" value="CHASE_sf"/>
</dbReference>
<dbReference type="Proteomes" id="UP000476030">
    <property type="component" value="Unassembled WGS sequence"/>
</dbReference>
<keyword evidence="8" id="KW-0547">Nucleotide-binding</keyword>
<evidence type="ECO:0000259" key="15">
    <source>
        <dbReference type="PROSITE" id="PS50109"/>
    </source>
</evidence>
<keyword evidence="6" id="KW-0808">Transferase</keyword>
<evidence type="ECO:0000256" key="12">
    <source>
        <dbReference type="ARBA" id="ARBA00023012"/>
    </source>
</evidence>
<evidence type="ECO:0000256" key="11">
    <source>
        <dbReference type="ARBA" id="ARBA00022989"/>
    </source>
</evidence>
<dbReference type="CDD" id="cd00082">
    <property type="entry name" value="HisKA"/>
    <property type="match status" value="1"/>
</dbReference>
<dbReference type="InterPro" id="IPR000014">
    <property type="entry name" value="PAS"/>
</dbReference>
<dbReference type="GO" id="GO:0000155">
    <property type="term" value="F:phosphorelay sensor kinase activity"/>
    <property type="evidence" value="ECO:0007669"/>
    <property type="project" value="InterPro"/>
</dbReference>
<evidence type="ECO:0000256" key="10">
    <source>
        <dbReference type="ARBA" id="ARBA00022840"/>
    </source>
</evidence>
<dbReference type="InterPro" id="IPR006189">
    <property type="entry name" value="CHASE_dom"/>
</dbReference>
<dbReference type="PANTHER" id="PTHR43047">
    <property type="entry name" value="TWO-COMPONENT HISTIDINE PROTEIN KINASE"/>
    <property type="match status" value="1"/>
</dbReference>
<keyword evidence="10" id="KW-0067">ATP-binding</keyword>
<dbReference type="PROSITE" id="PS50113">
    <property type="entry name" value="PAC"/>
    <property type="match status" value="1"/>
</dbReference>
<dbReference type="Pfam" id="PF08448">
    <property type="entry name" value="PAS_4"/>
    <property type="match status" value="1"/>
</dbReference>
<evidence type="ECO:0000259" key="17">
    <source>
        <dbReference type="PROSITE" id="PS50113"/>
    </source>
</evidence>
<dbReference type="SUPFAM" id="SSF55785">
    <property type="entry name" value="PYP-like sensor domain (PAS domain)"/>
    <property type="match status" value="1"/>
</dbReference>
<evidence type="ECO:0000256" key="9">
    <source>
        <dbReference type="ARBA" id="ARBA00022777"/>
    </source>
</evidence>
<dbReference type="InterPro" id="IPR004358">
    <property type="entry name" value="Sig_transdc_His_kin-like_C"/>
</dbReference>
<dbReference type="CDD" id="cd00130">
    <property type="entry name" value="PAS"/>
    <property type="match status" value="1"/>
</dbReference>
<keyword evidence="11 14" id="KW-1133">Transmembrane helix</keyword>
<protein>
    <recommendedName>
        <fullName evidence="3">histidine kinase</fullName>
        <ecNumber evidence="3">2.7.13.3</ecNumber>
    </recommendedName>
</protein>
<dbReference type="SMART" id="SM00388">
    <property type="entry name" value="HisKA"/>
    <property type="match status" value="1"/>
</dbReference>
<evidence type="ECO:0000256" key="6">
    <source>
        <dbReference type="ARBA" id="ARBA00022679"/>
    </source>
</evidence>
<evidence type="ECO:0000256" key="4">
    <source>
        <dbReference type="ARBA" id="ARBA00022475"/>
    </source>
</evidence>
<evidence type="ECO:0000256" key="1">
    <source>
        <dbReference type="ARBA" id="ARBA00000085"/>
    </source>
</evidence>
<dbReference type="Pfam" id="PF00512">
    <property type="entry name" value="HisKA"/>
    <property type="match status" value="1"/>
</dbReference>
<evidence type="ECO:0000313" key="19">
    <source>
        <dbReference type="EMBL" id="MZR32001.1"/>
    </source>
</evidence>
<dbReference type="InterPro" id="IPR036097">
    <property type="entry name" value="HisK_dim/P_sf"/>
</dbReference>
<evidence type="ECO:0000256" key="8">
    <source>
        <dbReference type="ARBA" id="ARBA00022741"/>
    </source>
</evidence>
<keyword evidence="4" id="KW-1003">Cell membrane</keyword>
<accession>A0A6L8WAB1</accession>
<dbReference type="SMART" id="SM00091">
    <property type="entry name" value="PAS"/>
    <property type="match status" value="1"/>
</dbReference>
<evidence type="ECO:0000259" key="16">
    <source>
        <dbReference type="PROSITE" id="PS50112"/>
    </source>
</evidence>
<comment type="caution">
    <text evidence="19">The sequence shown here is derived from an EMBL/GenBank/DDBJ whole genome shotgun (WGS) entry which is preliminary data.</text>
</comment>